<dbReference type="InterPro" id="IPR023213">
    <property type="entry name" value="CAT-like_dom_sf"/>
</dbReference>
<protein>
    <submittedName>
        <fullName evidence="2">Uncharacterized protein</fullName>
    </submittedName>
</protein>
<name>A0AAV5GP71_9BASI</name>
<dbReference type="AlphaFoldDB" id="A0AAV5GP71"/>
<evidence type="ECO:0000256" key="1">
    <source>
        <dbReference type="SAM" id="MobiDB-lite"/>
    </source>
</evidence>
<dbReference type="Gene3D" id="3.30.559.30">
    <property type="entry name" value="Nonribosomal peptide synthetase, condensation domain"/>
    <property type="match status" value="1"/>
</dbReference>
<dbReference type="Gene3D" id="3.30.559.10">
    <property type="entry name" value="Chloramphenicol acetyltransferase-like domain"/>
    <property type="match status" value="1"/>
</dbReference>
<reference evidence="2 3" key="1">
    <citation type="submission" date="2021-12" db="EMBL/GenBank/DDBJ databases">
        <title>High titer production of polyol ester of fatty acids by Rhodotorula paludigena BS15 towards product separation-free biomass refinery.</title>
        <authorList>
            <person name="Mano J."/>
            <person name="Ono H."/>
            <person name="Tanaka T."/>
            <person name="Naito K."/>
            <person name="Sushida H."/>
            <person name="Ike M."/>
            <person name="Tokuyasu K."/>
            <person name="Kitaoka M."/>
        </authorList>
    </citation>
    <scope>NUCLEOTIDE SEQUENCE [LARGE SCALE GENOMIC DNA]</scope>
    <source>
        <strain evidence="2 3">BS15</strain>
    </source>
</reference>
<feature type="region of interest" description="Disordered" evidence="1">
    <location>
        <begin position="1"/>
        <end position="26"/>
    </location>
</feature>
<evidence type="ECO:0000313" key="2">
    <source>
        <dbReference type="EMBL" id="GJN92274.1"/>
    </source>
</evidence>
<evidence type="ECO:0000313" key="3">
    <source>
        <dbReference type="Proteomes" id="UP001342314"/>
    </source>
</evidence>
<feature type="region of interest" description="Disordered" evidence="1">
    <location>
        <begin position="434"/>
        <end position="476"/>
    </location>
</feature>
<dbReference type="Proteomes" id="UP001342314">
    <property type="component" value="Unassembled WGS sequence"/>
</dbReference>
<feature type="compositionally biased region" description="Basic and acidic residues" evidence="1">
    <location>
        <begin position="7"/>
        <end position="26"/>
    </location>
</feature>
<organism evidence="2 3">
    <name type="scientific">Rhodotorula paludigena</name>
    <dbReference type="NCBI Taxonomy" id="86838"/>
    <lineage>
        <taxon>Eukaryota</taxon>
        <taxon>Fungi</taxon>
        <taxon>Dikarya</taxon>
        <taxon>Basidiomycota</taxon>
        <taxon>Pucciniomycotina</taxon>
        <taxon>Microbotryomycetes</taxon>
        <taxon>Sporidiobolales</taxon>
        <taxon>Sporidiobolaceae</taxon>
        <taxon>Rhodotorula</taxon>
    </lineage>
</organism>
<dbReference type="EMBL" id="BQKY01000010">
    <property type="protein sequence ID" value="GJN92274.1"/>
    <property type="molecule type" value="Genomic_DNA"/>
</dbReference>
<comment type="caution">
    <text evidence="2">The sequence shown here is derived from an EMBL/GenBank/DDBJ whole genome shotgun (WGS) entry which is preliminary data.</text>
</comment>
<gene>
    <name evidence="2" type="ORF">Rhopal_005304-T1</name>
</gene>
<keyword evidence="3" id="KW-1185">Reference proteome</keyword>
<sequence>MASETLADPHDTASLDRFDRERDASDARCDEWSTYREVPKDPISNGQARRVRYEQVSYYLGSRGKGLEGGVNDMYDVPLNSAETRAKAASLLELVTGQDPQTIRSKYLNGARLLSDSHLAYLIISTPEPSFTPAEADLAVDPEREQEYDLFLLSTHFIGDGMALHTTANDFFTLLAGGPGDEALPCQHIEAVLAARGDKPTSPGTETTGDAAVEAAQTLAPAMESKLVVPAAWGNMGWSAAKVEFANEQAKLVGGHAFPRARLGPRHTLVPTVSYPLAETRRILAACKLHGVTIAHAMFALSSLAFVRTVEERRKNPELPVMLYSALNVRGHLKREDSPVDPYHIAIGYYNIILPSFLPRDLPASAYFWHQARSVKQQTTRATKSPLLAARTLLMALERERRSIGFERADDERREREAIEAMVGLGISGVAAEQEKRAGANDAAQPKEEEAHVKPAGDAQTQQQKQEHLDRSARPKAPSTALMGLSMLGNLDAIYRHEQYHGIKLDTLTTGSRQRPGALLLFAYTFAGQLWISLGHDSNGFKHGVIERWWAALLAGVEQFLVLDEA</sequence>
<proteinExistence type="predicted"/>
<feature type="compositionally biased region" description="Basic and acidic residues" evidence="1">
    <location>
        <begin position="434"/>
        <end position="455"/>
    </location>
</feature>
<accession>A0AAV5GP71</accession>